<dbReference type="InterPro" id="IPR010402">
    <property type="entry name" value="CCT_domain"/>
</dbReference>
<reference evidence="6 7" key="1">
    <citation type="submission" date="2015-01" db="EMBL/GenBank/DDBJ databases">
        <title>Genome of allotetraploid Gossypium barbadense reveals genomic plasticity and fiber elongation in cotton evolution.</title>
        <authorList>
            <person name="Chen X."/>
            <person name="Liu X."/>
            <person name="Zhao B."/>
            <person name="Zheng H."/>
            <person name="Hu Y."/>
            <person name="Lu G."/>
            <person name="Yang C."/>
            <person name="Chen J."/>
            <person name="Shan C."/>
            <person name="Zhang L."/>
            <person name="Zhou Y."/>
            <person name="Wang L."/>
            <person name="Guo W."/>
            <person name="Bai Y."/>
            <person name="Ruan J."/>
            <person name="Shangguan X."/>
            <person name="Mao Y."/>
            <person name="Jiang J."/>
            <person name="Zhu Y."/>
            <person name="Lei J."/>
            <person name="Kang H."/>
            <person name="Chen S."/>
            <person name="He X."/>
            <person name="Wang R."/>
            <person name="Wang Y."/>
            <person name="Chen J."/>
            <person name="Wang L."/>
            <person name="Yu S."/>
            <person name="Wang B."/>
            <person name="Wei J."/>
            <person name="Song S."/>
            <person name="Lu X."/>
            <person name="Gao Z."/>
            <person name="Gu W."/>
            <person name="Deng X."/>
            <person name="Ma D."/>
            <person name="Wang S."/>
            <person name="Liang W."/>
            <person name="Fang L."/>
            <person name="Cai C."/>
            <person name="Zhu X."/>
            <person name="Zhou B."/>
            <person name="Zhang Y."/>
            <person name="Chen Z."/>
            <person name="Xu S."/>
            <person name="Zhu R."/>
            <person name="Wang S."/>
            <person name="Zhang T."/>
            <person name="Zhao G."/>
        </authorList>
    </citation>
    <scope>NUCLEOTIDE SEQUENCE [LARGE SCALE GENOMIC DNA]</scope>
    <source>
        <strain evidence="7">cv. Xinhai21</strain>
        <tissue evidence="6">Leaf</tissue>
    </source>
</reference>
<proteinExistence type="predicted"/>
<dbReference type="PANTHER" id="PTHR31717:SF65">
    <property type="entry name" value="ZINC FINGER PROTEIN CONSTANS-LIKE 14-LIKE"/>
    <property type="match status" value="1"/>
</dbReference>
<evidence type="ECO:0000256" key="4">
    <source>
        <dbReference type="PROSITE-ProRule" id="PRU00357"/>
    </source>
</evidence>
<protein>
    <recommendedName>
        <fullName evidence="5">CCT domain-containing protein</fullName>
    </recommendedName>
</protein>
<evidence type="ECO:0000256" key="3">
    <source>
        <dbReference type="ARBA" id="ARBA00023242"/>
    </source>
</evidence>
<keyword evidence="3 4" id="KW-0539">Nucleus</keyword>
<sequence length="253" mass="28761">MHERAPVEGFSGRPSVVELASLFGFDLKPKDLMNLIPGFSLYERELMNLEDFMVPDEENSCVSSALISSVKLDHEVYRQLVDMGKRGLVRGSGDGAELGPGTPPITIWDFQSERSKDCEESGAEDAGFVKGWSFFRNNTCNEAFSSYKPTTEESNNVVESLETPICDSTRYVQVMEHPIVGGSEVMNYEAKPNVDIEPLAQNRDNAMLRYKEKKKHRRYDKQIRYESRKTRADTRKRFKGRFVKASEAPDVRV</sequence>
<dbReference type="Pfam" id="PF06203">
    <property type="entry name" value="CCT"/>
    <property type="match status" value="1"/>
</dbReference>
<accession>A0A2P5YUQ3</accession>
<evidence type="ECO:0000259" key="5">
    <source>
        <dbReference type="PROSITE" id="PS51017"/>
    </source>
</evidence>
<keyword evidence="2" id="KW-0677">Repeat</keyword>
<dbReference type="Proteomes" id="UP000239757">
    <property type="component" value="Unassembled WGS sequence"/>
</dbReference>
<dbReference type="PROSITE" id="PS51017">
    <property type="entry name" value="CCT"/>
    <property type="match status" value="1"/>
</dbReference>
<feature type="domain" description="CCT" evidence="5">
    <location>
        <begin position="203"/>
        <end position="245"/>
    </location>
</feature>
<name>A0A2P5YUQ3_GOSBA</name>
<dbReference type="EMBL" id="KZ662777">
    <property type="protein sequence ID" value="PPS19289.1"/>
    <property type="molecule type" value="Genomic_DNA"/>
</dbReference>
<evidence type="ECO:0000256" key="1">
    <source>
        <dbReference type="ARBA" id="ARBA00004123"/>
    </source>
</evidence>
<dbReference type="OrthoDB" id="153872at2759"/>
<evidence type="ECO:0000256" key="2">
    <source>
        <dbReference type="ARBA" id="ARBA00022737"/>
    </source>
</evidence>
<dbReference type="GO" id="GO:0005634">
    <property type="term" value="C:nucleus"/>
    <property type="evidence" value="ECO:0007669"/>
    <property type="project" value="UniProtKB-SubCell"/>
</dbReference>
<dbReference type="AlphaFoldDB" id="A0A2P5YUQ3"/>
<dbReference type="PANTHER" id="PTHR31717">
    <property type="entry name" value="ZINC FINGER PROTEIN CONSTANS-LIKE 10"/>
    <property type="match status" value="1"/>
</dbReference>
<evidence type="ECO:0000313" key="7">
    <source>
        <dbReference type="Proteomes" id="UP000239757"/>
    </source>
</evidence>
<gene>
    <name evidence="6" type="ORF">GOBAR_AA01276</name>
</gene>
<comment type="subcellular location">
    <subcellularLocation>
        <location evidence="1 4">Nucleus</location>
    </subcellularLocation>
</comment>
<organism evidence="6 7">
    <name type="scientific">Gossypium barbadense</name>
    <name type="common">Sea Island cotton</name>
    <name type="synonym">Hibiscus barbadensis</name>
    <dbReference type="NCBI Taxonomy" id="3634"/>
    <lineage>
        <taxon>Eukaryota</taxon>
        <taxon>Viridiplantae</taxon>
        <taxon>Streptophyta</taxon>
        <taxon>Embryophyta</taxon>
        <taxon>Tracheophyta</taxon>
        <taxon>Spermatophyta</taxon>
        <taxon>Magnoliopsida</taxon>
        <taxon>eudicotyledons</taxon>
        <taxon>Gunneridae</taxon>
        <taxon>Pentapetalae</taxon>
        <taxon>rosids</taxon>
        <taxon>malvids</taxon>
        <taxon>Malvales</taxon>
        <taxon>Malvaceae</taxon>
        <taxon>Malvoideae</taxon>
        <taxon>Gossypium</taxon>
    </lineage>
</organism>
<evidence type="ECO:0000313" key="6">
    <source>
        <dbReference type="EMBL" id="PPS19289.1"/>
    </source>
</evidence>